<evidence type="ECO:0000256" key="2">
    <source>
        <dbReference type="ARBA" id="ARBA00022692"/>
    </source>
</evidence>
<dbReference type="InterPro" id="IPR003280">
    <property type="entry name" value="2pore_dom_K_chnl"/>
</dbReference>
<keyword evidence="8" id="KW-1185">Reference proteome</keyword>
<dbReference type="PANTHER" id="PTHR11003:SF334">
    <property type="entry name" value="FI03418P"/>
    <property type="match status" value="1"/>
</dbReference>
<evidence type="ECO:0000256" key="3">
    <source>
        <dbReference type="ARBA" id="ARBA00022989"/>
    </source>
</evidence>
<evidence type="ECO:0000256" key="6">
    <source>
        <dbReference type="SAM" id="Phobius"/>
    </source>
</evidence>
<evidence type="ECO:0000313" key="7">
    <source>
        <dbReference type="EMBL" id="CAH2242586.1"/>
    </source>
</evidence>
<evidence type="ECO:0000256" key="4">
    <source>
        <dbReference type="ARBA" id="ARBA00023136"/>
    </source>
</evidence>
<sequence>MNTLEVPGYPPPPPPKRPDKPKITLQIPSPVQTTPRAPTTPSIYWGPTATKYYGKTPQTPASLRSDPHTNPYFNPFMHMYQNKASDFMFKQFEGFKDFTMNTAKSGLSAGEKSAFWFYNKLKLLSKKWFTHFFLTICLVLYSIMGAAMFMALEGPYEEQYDKNLTDVRREVASRIQSALTNHSSLEDSPDILEFIENDLAEYEQSFMEYLKHVNNNDTKKKTWSFWNAMFYAGTIYTTIDKHPDTEKHSCSLHKHSPVVGIETTALDLESRVSAHCATRPSKLCKEYVIKSRAVSNNLKRRR</sequence>
<dbReference type="Gene3D" id="1.10.287.70">
    <property type="match status" value="1"/>
</dbReference>
<gene>
    <name evidence="7" type="primary">jg14122</name>
    <name evidence="7" type="ORF">PAEG_LOCUS18856</name>
</gene>
<dbReference type="GO" id="GO:0005886">
    <property type="term" value="C:plasma membrane"/>
    <property type="evidence" value="ECO:0007669"/>
    <property type="project" value="TreeGrafter"/>
</dbReference>
<comment type="subcellular location">
    <subcellularLocation>
        <location evidence="1">Membrane</location>
        <topology evidence="1">Multi-pass membrane protein</topology>
    </subcellularLocation>
</comment>
<accession>A0A8S4RYW4</accession>
<dbReference type="Proteomes" id="UP000838756">
    <property type="component" value="Unassembled WGS sequence"/>
</dbReference>
<dbReference type="GO" id="GO:0030322">
    <property type="term" value="P:stabilization of membrane potential"/>
    <property type="evidence" value="ECO:0007669"/>
    <property type="project" value="TreeGrafter"/>
</dbReference>
<dbReference type="SUPFAM" id="SSF81324">
    <property type="entry name" value="Voltage-gated potassium channels"/>
    <property type="match status" value="1"/>
</dbReference>
<name>A0A8S4RYW4_9NEOP</name>
<keyword evidence="3 6" id="KW-1133">Transmembrane helix</keyword>
<organism evidence="7 8">
    <name type="scientific">Pararge aegeria aegeria</name>
    <dbReference type="NCBI Taxonomy" id="348720"/>
    <lineage>
        <taxon>Eukaryota</taxon>
        <taxon>Metazoa</taxon>
        <taxon>Ecdysozoa</taxon>
        <taxon>Arthropoda</taxon>
        <taxon>Hexapoda</taxon>
        <taxon>Insecta</taxon>
        <taxon>Pterygota</taxon>
        <taxon>Neoptera</taxon>
        <taxon>Endopterygota</taxon>
        <taxon>Lepidoptera</taxon>
        <taxon>Glossata</taxon>
        <taxon>Ditrysia</taxon>
        <taxon>Papilionoidea</taxon>
        <taxon>Nymphalidae</taxon>
        <taxon>Satyrinae</taxon>
        <taxon>Satyrini</taxon>
        <taxon>Parargina</taxon>
        <taxon>Pararge</taxon>
    </lineage>
</organism>
<dbReference type="GO" id="GO:0015271">
    <property type="term" value="F:outward rectifier potassium channel activity"/>
    <property type="evidence" value="ECO:0007669"/>
    <property type="project" value="TreeGrafter"/>
</dbReference>
<dbReference type="GO" id="GO:0022841">
    <property type="term" value="F:potassium ion leak channel activity"/>
    <property type="evidence" value="ECO:0007669"/>
    <property type="project" value="TreeGrafter"/>
</dbReference>
<evidence type="ECO:0000256" key="1">
    <source>
        <dbReference type="ARBA" id="ARBA00004141"/>
    </source>
</evidence>
<evidence type="ECO:0000256" key="5">
    <source>
        <dbReference type="SAM" id="MobiDB-lite"/>
    </source>
</evidence>
<comment type="caution">
    <text evidence="7">The sequence shown here is derived from an EMBL/GenBank/DDBJ whole genome shotgun (WGS) entry which is preliminary data.</text>
</comment>
<reference evidence="7" key="1">
    <citation type="submission" date="2022-03" db="EMBL/GenBank/DDBJ databases">
        <authorList>
            <person name="Lindestad O."/>
        </authorList>
    </citation>
    <scope>NUCLEOTIDE SEQUENCE</scope>
</reference>
<proteinExistence type="predicted"/>
<protein>
    <submittedName>
        <fullName evidence="7">Jg14122 protein</fullName>
    </submittedName>
</protein>
<feature type="region of interest" description="Disordered" evidence="5">
    <location>
        <begin position="1"/>
        <end position="43"/>
    </location>
</feature>
<dbReference type="EMBL" id="CAKXAJ010025668">
    <property type="protein sequence ID" value="CAH2242586.1"/>
    <property type="molecule type" value="Genomic_DNA"/>
</dbReference>
<dbReference type="PANTHER" id="PTHR11003">
    <property type="entry name" value="POTASSIUM CHANNEL, SUBFAMILY K"/>
    <property type="match status" value="1"/>
</dbReference>
<keyword evidence="4 6" id="KW-0472">Membrane</keyword>
<evidence type="ECO:0000313" key="8">
    <source>
        <dbReference type="Proteomes" id="UP000838756"/>
    </source>
</evidence>
<dbReference type="AlphaFoldDB" id="A0A8S4RYW4"/>
<feature type="transmembrane region" description="Helical" evidence="6">
    <location>
        <begin position="128"/>
        <end position="152"/>
    </location>
</feature>
<feature type="compositionally biased region" description="Polar residues" evidence="5">
    <location>
        <begin position="26"/>
        <end position="42"/>
    </location>
</feature>
<keyword evidence="2 6" id="KW-0812">Transmembrane</keyword>
<dbReference type="OrthoDB" id="297496at2759"/>